<comment type="caution">
    <text evidence="1">The sequence shown here is derived from an EMBL/GenBank/DDBJ whole genome shotgun (WGS) entry which is preliminary data.</text>
</comment>
<evidence type="ECO:0000313" key="2">
    <source>
        <dbReference type="Proteomes" id="UP000008988"/>
    </source>
</evidence>
<sequence length="40" mass="4223">MEPSATPSNNLSVCLNLTPFSVEAVKASWSPKTTSEPLST</sequence>
<organism evidence="1 2">
    <name type="scientific">Saccharomyces cerevisiae (strain AWRI1631)</name>
    <name type="common">Baker's yeast</name>
    <dbReference type="NCBI Taxonomy" id="545124"/>
    <lineage>
        <taxon>Eukaryota</taxon>
        <taxon>Fungi</taxon>
        <taxon>Dikarya</taxon>
        <taxon>Ascomycota</taxon>
        <taxon>Saccharomycotina</taxon>
        <taxon>Saccharomycetes</taxon>
        <taxon>Saccharomycetales</taxon>
        <taxon>Saccharomycetaceae</taxon>
        <taxon>Saccharomyces</taxon>
    </lineage>
</organism>
<name>B5VT70_YEAS6</name>
<gene>
    <name evidence="1" type="ORF">AWRI1631_161690</name>
</gene>
<accession>B5VT70</accession>
<dbReference type="EMBL" id="ABSV01002340">
    <property type="protein sequence ID" value="EDZ68875.1"/>
    <property type="molecule type" value="Genomic_DNA"/>
</dbReference>
<proteinExistence type="predicted"/>
<protein>
    <submittedName>
        <fullName evidence="1">Uncharacterized protein</fullName>
    </submittedName>
</protein>
<evidence type="ECO:0000313" key="1">
    <source>
        <dbReference type="EMBL" id="EDZ68875.1"/>
    </source>
</evidence>
<reference evidence="1 2" key="1">
    <citation type="journal article" date="2008" name="FEMS Yeast Res.">
        <title>Comparative genome analysis of a Saccharomyces cerevisiae wine strain.</title>
        <authorList>
            <person name="Borneman A.R."/>
            <person name="Forgan A.H."/>
            <person name="Pretorius I.S."/>
            <person name="Chambers P.J."/>
        </authorList>
    </citation>
    <scope>NUCLEOTIDE SEQUENCE [LARGE SCALE GENOMIC DNA]</scope>
    <source>
        <strain evidence="1 2">AWRI1631</strain>
    </source>
</reference>
<dbReference type="AlphaFoldDB" id="B5VT70"/>
<dbReference type="Proteomes" id="UP000008988">
    <property type="component" value="Unassembled WGS sequence"/>
</dbReference>